<dbReference type="OrthoDB" id="1750973at2759"/>
<evidence type="ECO:0000313" key="3">
    <source>
        <dbReference type="Proteomes" id="UP000321393"/>
    </source>
</evidence>
<accession>A0A5A7U132</accession>
<dbReference type="EMBL" id="SSTE01013279">
    <property type="protein sequence ID" value="KAA0047301.1"/>
    <property type="molecule type" value="Genomic_DNA"/>
</dbReference>
<sequence>MNEEKKVNMEEIKLRRTKYKGLEKRSLPSAFENDEYSVCGSAVQNLLSGSRSVASDLSFRHLWKAGSVTTRVLNLGLVICYLSPLHSQVKGLSHALVCGWRSHTLIPTGARSRPTTLLKPIIISVPKPHYWKGSASKSYVELPSHMAPLGIEVGQAQAYAVKVVILHLKQKKKEESQGRFDLGPPTRKAAFSRNS</sequence>
<dbReference type="AlphaFoldDB" id="A0A5A7U132"/>
<name>A0A5A7U132_CUCMM</name>
<evidence type="ECO:0000313" key="2">
    <source>
        <dbReference type="EMBL" id="KAA0047301.1"/>
    </source>
</evidence>
<protein>
    <submittedName>
        <fullName evidence="2">Uncharacterized protein</fullName>
    </submittedName>
</protein>
<comment type="caution">
    <text evidence="2">The sequence shown here is derived from an EMBL/GenBank/DDBJ whole genome shotgun (WGS) entry which is preliminary data.</text>
</comment>
<feature type="region of interest" description="Disordered" evidence="1">
    <location>
        <begin position="172"/>
        <end position="195"/>
    </location>
</feature>
<reference evidence="2 3" key="1">
    <citation type="submission" date="2019-08" db="EMBL/GenBank/DDBJ databases">
        <title>Draft genome sequences of two oriental melons (Cucumis melo L. var makuwa).</title>
        <authorList>
            <person name="Kwon S.-Y."/>
        </authorList>
    </citation>
    <scope>NUCLEOTIDE SEQUENCE [LARGE SCALE GENOMIC DNA]</scope>
    <source>
        <strain evidence="3">cv. SW 3</strain>
        <tissue evidence="2">Leaf</tissue>
    </source>
</reference>
<evidence type="ECO:0000256" key="1">
    <source>
        <dbReference type="SAM" id="MobiDB-lite"/>
    </source>
</evidence>
<gene>
    <name evidence="2" type="ORF">E6C27_scaffold908G001010</name>
</gene>
<organism evidence="2 3">
    <name type="scientific">Cucumis melo var. makuwa</name>
    <name type="common">Oriental melon</name>
    <dbReference type="NCBI Taxonomy" id="1194695"/>
    <lineage>
        <taxon>Eukaryota</taxon>
        <taxon>Viridiplantae</taxon>
        <taxon>Streptophyta</taxon>
        <taxon>Embryophyta</taxon>
        <taxon>Tracheophyta</taxon>
        <taxon>Spermatophyta</taxon>
        <taxon>Magnoliopsida</taxon>
        <taxon>eudicotyledons</taxon>
        <taxon>Gunneridae</taxon>
        <taxon>Pentapetalae</taxon>
        <taxon>rosids</taxon>
        <taxon>fabids</taxon>
        <taxon>Cucurbitales</taxon>
        <taxon>Cucurbitaceae</taxon>
        <taxon>Benincaseae</taxon>
        <taxon>Cucumis</taxon>
    </lineage>
</organism>
<dbReference type="Proteomes" id="UP000321393">
    <property type="component" value="Unassembled WGS sequence"/>
</dbReference>
<proteinExistence type="predicted"/>